<feature type="domain" description="Purine catabolism PurC-like" evidence="2">
    <location>
        <begin position="26"/>
        <end position="143"/>
    </location>
</feature>
<dbReference type="Pfam" id="PF17853">
    <property type="entry name" value="GGDEF_2"/>
    <property type="match status" value="1"/>
</dbReference>
<comment type="similarity">
    <text evidence="1">Belongs to the CdaR family.</text>
</comment>
<dbReference type="InterPro" id="IPR012914">
    <property type="entry name" value="PucR_dom"/>
</dbReference>
<evidence type="ECO:0000256" key="1">
    <source>
        <dbReference type="ARBA" id="ARBA00006754"/>
    </source>
</evidence>
<evidence type="ECO:0000313" key="6">
    <source>
        <dbReference type="Proteomes" id="UP000265692"/>
    </source>
</evidence>
<dbReference type="AlphaFoldDB" id="A0A396SJU0"/>
<proteinExistence type="inferred from homology"/>
<dbReference type="InterPro" id="IPR042070">
    <property type="entry name" value="PucR_C-HTH_sf"/>
</dbReference>
<name>A0A396SJU0_9BACL</name>
<dbReference type="Pfam" id="PF07905">
    <property type="entry name" value="PucR"/>
    <property type="match status" value="1"/>
</dbReference>
<feature type="domain" description="PucR C-terminal helix-turn-helix" evidence="3">
    <location>
        <begin position="500"/>
        <end position="557"/>
    </location>
</feature>
<organism evidence="5 6">
    <name type="scientific">Ureibacillus yapensis</name>
    <dbReference type="NCBI Taxonomy" id="2304605"/>
    <lineage>
        <taxon>Bacteria</taxon>
        <taxon>Bacillati</taxon>
        <taxon>Bacillota</taxon>
        <taxon>Bacilli</taxon>
        <taxon>Bacillales</taxon>
        <taxon>Caryophanaceae</taxon>
        <taxon>Ureibacillus</taxon>
    </lineage>
</organism>
<evidence type="ECO:0000259" key="2">
    <source>
        <dbReference type="Pfam" id="PF07905"/>
    </source>
</evidence>
<reference evidence="5 6" key="1">
    <citation type="submission" date="2018-08" db="EMBL/GenBank/DDBJ databases">
        <title>Lysinibacillus sp. YLB-03 draft genome sequence.</title>
        <authorList>
            <person name="Yu L."/>
        </authorList>
    </citation>
    <scope>NUCLEOTIDE SEQUENCE [LARGE SCALE GENOMIC DNA]</scope>
    <source>
        <strain evidence="5 6">YLB-03</strain>
    </source>
</reference>
<evidence type="ECO:0000259" key="3">
    <source>
        <dbReference type="Pfam" id="PF13556"/>
    </source>
</evidence>
<dbReference type="InterPro" id="IPR051448">
    <property type="entry name" value="CdaR-like_regulators"/>
</dbReference>
<comment type="caution">
    <text evidence="5">The sequence shown here is derived from an EMBL/GenBank/DDBJ whole genome shotgun (WGS) entry which is preliminary data.</text>
</comment>
<dbReference type="EMBL" id="QWEI01000008">
    <property type="protein sequence ID" value="RHW34651.1"/>
    <property type="molecule type" value="Genomic_DNA"/>
</dbReference>
<dbReference type="PANTHER" id="PTHR33744:SF1">
    <property type="entry name" value="DNA-BINDING TRANSCRIPTIONAL ACTIVATOR ADER"/>
    <property type="match status" value="1"/>
</dbReference>
<accession>A0A396SJU0</accession>
<evidence type="ECO:0000313" key="5">
    <source>
        <dbReference type="EMBL" id="RHW34651.1"/>
    </source>
</evidence>
<dbReference type="Pfam" id="PF13556">
    <property type="entry name" value="HTH_30"/>
    <property type="match status" value="1"/>
</dbReference>
<dbReference type="Gene3D" id="1.10.10.2840">
    <property type="entry name" value="PucR C-terminal helix-turn-helix domain"/>
    <property type="match status" value="1"/>
</dbReference>
<protein>
    <submittedName>
        <fullName evidence="5">PucR family transcriptional regulator</fullName>
    </submittedName>
</protein>
<feature type="domain" description="CdaR GGDEF-like" evidence="4">
    <location>
        <begin position="313"/>
        <end position="446"/>
    </location>
</feature>
<evidence type="ECO:0000259" key="4">
    <source>
        <dbReference type="Pfam" id="PF17853"/>
    </source>
</evidence>
<sequence length="570" mass="65577">MDIMQQDKITESFLERVFIMKTINDLFILEGMKDAVVLAGHRGLTRNVQTVNISDTPDVINFLTENQLLLTTGYAFKDDPESFCELIKQMHDLNCSGLVIKISRFFRQLPIEVKLLADELAFPIIDLPTSHTLGEVSRHILNYLNDHKAEQLYYALHVQKEFSNMLIKGYSLGALLEQLGHLLARPALLLNHRGEIIAQSNDFLKESTKEIKREILQKVKEDLPAAREGTAFSIPSREHQSFSTFPVQTKRQYPSMLVIYDSLTLPYPSSQMAIEQAGNVISFTIIKEQAIEENSRLLKNNFFSDLIEMKIHSDEEIFNRSNYYGLQKDMENICVVCTIDAQGETYETLQLYEKKVGELHNTVYDQLEDEIINENLEATLFTKGKYFVMILQFPKYGDEEINRITQFLENAQANFNGDFTLSFGVSHSAPSLKEIPNVYHQAVEAILTGYEHHLKGFVKFYKTKDLEELLKSLPRKDLKALYENTLKSLAYPKSKEEQELVKTIEVYLDAQCEISETSRKLFVHRNTVKYRIEKIEELLNCSLRDPADSLRVRVALVIGSILLEEQEAFK</sequence>
<keyword evidence="6" id="KW-1185">Reference proteome</keyword>
<dbReference type="InterPro" id="IPR025736">
    <property type="entry name" value="PucR_C-HTH_dom"/>
</dbReference>
<gene>
    <name evidence="5" type="ORF">D1B33_13430</name>
</gene>
<dbReference type="PANTHER" id="PTHR33744">
    <property type="entry name" value="CARBOHYDRATE DIACID REGULATOR"/>
    <property type="match status" value="1"/>
</dbReference>
<dbReference type="InterPro" id="IPR041522">
    <property type="entry name" value="CdaR_GGDEF"/>
</dbReference>
<dbReference type="Proteomes" id="UP000265692">
    <property type="component" value="Unassembled WGS sequence"/>
</dbReference>